<reference evidence="2 3" key="1">
    <citation type="submission" date="2019-03" db="EMBL/GenBank/DDBJ databases">
        <title>Genomic Encyclopedia of Type Strains, Phase III (KMG-III): the genomes of soil and plant-associated and newly described type strains.</title>
        <authorList>
            <person name="Whitman W."/>
        </authorList>
    </citation>
    <scope>NUCLEOTIDE SEQUENCE [LARGE SCALE GENOMIC DNA]</scope>
    <source>
        <strain evidence="2 3">LMG 29544</strain>
    </source>
</reference>
<organism evidence="2 3">
    <name type="scientific">Paraburkholderia rhizosphaerae</name>
    <dbReference type="NCBI Taxonomy" id="480658"/>
    <lineage>
        <taxon>Bacteria</taxon>
        <taxon>Pseudomonadati</taxon>
        <taxon>Pseudomonadota</taxon>
        <taxon>Betaproteobacteria</taxon>
        <taxon>Burkholderiales</taxon>
        <taxon>Burkholderiaceae</taxon>
        <taxon>Paraburkholderia</taxon>
    </lineage>
</organism>
<keyword evidence="1" id="KW-1133">Transmembrane helix</keyword>
<evidence type="ECO:0000256" key="1">
    <source>
        <dbReference type="SAM" id="Phobius"/>
    </source>
</evidence>
<keyword evidence="3" id="KW-1185">Reference proteome</keyword>
<sequence>MSNETKKTSIGRRVAHASFYMIPGYPVYKAFQSAKETASSGAKTLRDLHNELERQRLSTRRTRTYREAIEQVRTADSLPLEQIARKCLNSKRVCLLVAYLCLLYFIYGVVGGDFLAVFNSVFGAMLPLLFTVKYEHRLWQLETGPQRPDEPLGSYRDFFRSRGALLRLANPRLF</sequence>
<evidence type="ECO:0000313" key="2">
    <source>
        <dbReference type="EMBL" id="TDY51833.1"/>
    </source>
</evidence>
<feature type="transmembrane region" description="Helical" evidence="1">
    <location>
        <begin position="93"/>
        <end position="110"/>
    </location>
</feature>
<protein>
    <submittedName>
        <fullName evidence="2">Uncharacterized protein</fullName>
    </submittedName>
</protein>
<keyword evidence="1" id="KW-0472">Membrane</keyword>
<evidence type="ECO:0000313" key="3">
    <source>
        <dbReference type="Proteomes" id="UP000295509"/>
    </source>
</evidence>
<dbReference type="Proteomes" id="UP000295509">
    <property type="component" value="Unassembled WGS sequence"/>
</dbReference>
<gene>
    <name evidence="2" type="ORF">BX592_106127</name>
</gene>
<accession>A0A4R8LVI3</accession>
<proteinExistence type="predicted"/>
<dbReference type="EMBL" id="SORE01000006">
    <property type="protein sequence ID" value="TDY51833.1"/>
    <property type="molecule type" value="Genomic_DNA"/>
</dbReference>
<dbReference type="OrthoDB" id="8968575at2"/>
<dbReference type="RefSeq" id="WP_134191605.1">
    <property type="nucleotide sequence ID" value="NZ_JBHLUW010000056.1"/>
</dbReference>
<keyword evidence="1" id="KW-0812">Transmembrane</keyword>
<name>A0A4R8LVI3_9BURK</name>
<comment type="caution">
    <text evidence="2">The sequence shown here is derived from an EMBL/GenBank/DDBJ whole genome shotgun (WGS) entry which is preliminary data.</text>
</comment>
<dbReference type="AlphaFoldDB" id="A0A4R8LVI3"/>